<evidence type="ECO:0000256" key="3">
    <source>
        <dbReference type="ARBA" id="ARBA00022737"/>
    </source>
</evidence>
<evidence type="ECO:0000256" key="2">
    <source>
        <dbReference type="ARBA" id="ARBA00022614"/>
    </source>
</evidence>
<dbReference type="EMBL" id="JAPMOS010000071">
    <property type="protein sequence ID" value="KAJ4456403.1"/>
    <property type="molecule type" value="Genomic_DNA"/>
</dbReference>
<dbReference type="SUPFAM" id="SSF52047">
    <property type="entry name" value="RNI-like"/>
    <property type="match status" value="1"/>
</dbReference>
<reference evidence="4" key="1">
    <citation type="journal article" date="2022" name="bioRxiv">
        <title>Genomics of Preaxostyla Flagellates Illuminates Evolutionary Transitions and the Path Towards Mitochondrial Loss.</title>
        <authorList>
            <person name="Novak L.V.F."/>
            <person name="Treitli S.C."/>
            <person name="Pyrih J."/>
            <person name="Halakuc P."/>
            <person name="Pipaliya S.V."/>
            <person name="Vacek V."/>
            <person name="Brzon O."/>
            <person name="Soukal P."/>
            <person name="Eme L."/>
            <person name="Dacks J.B."/>
            <person name="Karnkowska A."/>
            <person name="Elias M."/>
            <person name="Hampl V."/>
        </authorList>
    </citation>
    <scope>NUCLEOTIDE SEQUENCE</scope>
    <source>
        <strain evidence="4">RCP-MX</strain>
    </source>
</reference>
<organism evidence="4 5">
    <name type="scientific">Paratrimastix pyriformis</name>
    <dbReference type="NCBI Taxonomy" id="342808"/>
    <lineage>
        <taxon>Eukaryota</taxon>
        <taxon>Metamonada</taxon>
        <taxon>Preaxostyla</taxon>
        <taxon>Paratrimastigidae</taxon>
        <taxon>Paratrimastix</taxon>
    </lineage>
</organism>
<gene>
    <name evidence="4" type="ORF">PAPYR_8368</name>
</gene>
<evidence type="ECO:0000256" key="1">
    <source>
        <dbReference type="ARBA" id="ARBA00022468"/>
    </source>
</evidence>
<keyword evidence="2" id="KW-0433">Leucine-rich repeat</keyword>
<evidence type="ECO:0000313" key="5">
    <source>
        <dbReference type="Proteomes" id="UP001141327"/>
    </source>
</evidence>
<dbReference type="PANTHER" id="PTHR24113">
    <property type="entry name" value="RAN GTPASE-ACTIVATING PROTEIN 1"/>
    <property type="match status" value="1"/>
</dbReference>
<comment type="caution">
    <text evidence="4">The sequence shown here is derived from an EMBL/GenBank/DDBJ whole genome shotgun (WGS) entry which is preliminary data.</text>
</comment>
<name>A0ABQ8UAS4_9EUKA</name>
<dbReference type="Proteomes" id="UP001141327">
    <property type="component" value="Unassembled WGS sequence"/>
</dbReference>
<proteinExistence type="predicted"/>
<sequence length="83" mass="9114">MGNSVGDAGARALAESLDINNHLQFLGLENNDIKEDGAIALAAVFDRNQTLDWLALEENLLKPKQKARLAERYAGRSNIHLTL</sequence>
<dbReference type="InterPro" id="IPR027038">
    <property type="entry name" value="RanGap"/>
</dbReference>
<dbReference type="PANTHER" id="PTHR24113:SF12">
    <property type="entry name" value="RAN GTPASE-ACTIVATING PROTEIN 1"/>
    <property type="match status" value="1"/>
</dbReference>
<keyword evidence="5" id="KW-1185">Reference proteome</keyword>
<keyword evidence="1" id="KW-0343">GTPase activation</keyword>
<dbReference type="InterPro" id="IPR032675">
    <property type="entry name" value="LRR_dom_sf"/>
</dbReference>
<evidence type="ECO:0000313" key="4">
    <source>
        <dbReference type="EMBL" id="KAJ4456403.1"/>
    </source>
</evidence>
<keyword evidence="3" id="KW-0677">Repeat</keyword>
<protein>
    <submittedName>
        <fullName evidence="4">Uncharacterized protein</fullName>
    </submittedName>
</protein>
<dbReference type="Gene3D" id="3.80.10.10">
    <property type="entry name" value="Ribonuclease Inhibitor"/>
    <property type="match status" value="1"/>
</dbReference>
<accession>A0ABQ8UAS4</accession>